<protein>
    <recommendedName>
        <fullName evidence="8">Amine oxidase domain-containing protein</fullName>
    </recommendedName>
</protein>
<name>A0A1B7LGS3_9FIRM</name>
<evidence type="ECO:0000256" key="1">
    <source>
        <dbReference type="ARBA" id="ARBA00022630"/>
    </source>
</evidence>
<gene>
    <name evidence="9" type="ORF">A6M21_06585</name>
</gene>
<dbReference type="Gene3D" id="3.50.50.60">
    <property type="entry name" value="FAD/NAD(P)-binding domain"/>
    <property type="match status" value="2"/>
</dbReference>
<keyword evidence="10" id="KW-1185">Reference proteome</keyword>
<keyword evidence="7" id="KW-0812">Transmembrane</keyword>
<reference evidence="9 10" key="1">
    <citation type="submission" date="2016-04" db="EMBL/GenBank/DDBJ databases">
        <authorList>
            <person name="Evans L.H."/>
            <person name="Alamgir A."/>
            <person name="Owens N."/>
            <person name="Weber N.D."/>
            <person name="Virtaneva K."/>
            <person name="Barbian K."/>
            <person name="Babar A."/>
            <person name="Rosenke K."/>
        </authorList>
    </citation>
    <scope>NUCLEOTIDE SEQUENCE [LARGE SCALE GENOMIC DNA]</scope>
    <source>
        <strain evidence="9 10">LMa1</strain>
    </source>
</reference>
<dbReference type="EMBL" id="LYVF01000069">
    <property type="protein sequence ID" value="OAT85209.1"/>
    <property type="molecule type" value="Genomic_DNA"/>
</dbReference>
<feature type="transmembrane region" description="Helical" evidence="7">
    <location>
        <begin position="110"/>
        <end position="134"/>
    </location>
</feature>
<evidence type="ECO:0000256" key="5">
    <source>
        <dbReference type="ARBA" id="ARBA00023027"/>
    </source>
</evidence>
<feature type="region of interest" description="Disordered" evidence="6">
    <location>
        <begin position="1"/>
        <end position="26"/>
    </location>
</feature>
<keyword evidence="1" id="KW-0285">Flavoprotein</keyword>
<keyword evidence="7" id="KW-1133">Transmembrane helix</keyword>
<dbReference type="PANTHER" id="PTHR46091">
    <property type="entry name" value="BLR7054 PROTEIN"/>
    <property type="match status" value="1"/>
</dbReference>
<feature type="transmembrane region" description="Helical" evidence="7">
    <location>
        <begin position="83"/>
        <end position="104"/>
    </location>
</feature>
<keyword evidence="2" id="KW-0732">Signal</keyword>
<comment type="caution">
    <text evidence="9">The sequence shown here is derived from an EMBL/GenBank/DDBJ whole genome shotgun (WGS) entry which is preliminary data.</text>
</comment>
<keyword evidence="4" id="KW-0521">NADP</keyword>
<feature type="transmembrane region" description="Helical" evidence="7">
    <location>
        <begin position="181"/>
        <end position="201"/>
    </location>
</feature>
<dbReference type="Proteomes" id="UP000078532">
    <property type="component" value="Unassembled WGS sequence"/>
</dbReference>
<dbReference type="GO" id="GO:0016491">
    <property type="term" value="F:oxidoreductase activity"/>
    <property type="evidence" value="ECO:0007669"/>
    <property type="project" value="InterPro"/>
</dbReference>
<dbReference type="Pfam" id="PF01593">
    <property type="entry name" value="Amino_oxidase"/>
    <property type="match status" value="1"/>
</dbReference>
<organism evidence="9 10">
    <name type="scientific">Desulfotomaculum copahuensis</name>
    <dbReference type="NCBI Taxonomy" id="1838280"/>
    <lineage>
        <taxon>Bacteria</taxon>
        <taxon>Bacillati</taxon>
        <taxon>Bacillota</taxon>
        <taxon>Clostridia</taxon>
        <taxon>Eubacteriales</taxon>
        <taxon>Desulfotomaculaceae</taxon>
        <taxon>Desulfotomaculum</taxon>
    </lineage>
</organism>
<feature type="domain" description="Amine oxidase" evidence="8">
    <location>
        <begin position="288"/>
        <end position="764"/>
    </location>
</feature>
<evidence type="ECO:0000256" key="7">
    <source>
        <dbReference type="SAM" id="Phobius"/>
    </source>
</evidence>
<feature type="transmembrane region" description="Helical" evidence="7">
    <location>
        <begin position="46"/>
        <end position="71"/>
    </location>
</feature>
<feature type="transmembrane region" description="Helical" evidence="7">
    <location>
        <begin position="155"/>
        <end position="175"/>
    </location>
</feature>
<accession>A0A1B7LGS3</accession>
<dbReference type="PANTHER" id="PTHR46091:SF3">
    <property type="entry name" value="AMINE OXIDASE DOMAIN-CONTAINING PROTEIN"/>
    <property type="match status" value="1"/>
</dbReference>
<dbReference type="AlphaFoldDB" id="A0A1B7LGS3"/>
<proteinExistence type="predicted"/>
<evidence type="ECO:0000259" key="8">
    <source>
        <dbReference type="Pfam" id="PF01593"/>
    </source>
</evidence>
<dbReference type="InterPro" id="IPR036188">
    <property type="entry name" value="FAD/NAD-bd_sf"/>
</dbReference>
<dbReference type="InterPro" id="IPR002937">
    <property type="entry name" value="Amino_oxidase"/>
</dbReference>
<evidence type="ECO:0000256" key="2">
    <source>
        <dbReference type="ARBA" id="ARBA00022729"/>
    </source>
</evidence>
<dbReference type="InterPro" id="IPR052206">
    <property type="entry name" value="Retinol_saturase"/>
</dbReference>
<feature type="compositionally biased region" description="Basic and acidic residues" evidence="6">
    <location>
        <begin position="1"/>
        <end position="16"/>
    </location>
</feature>
<dbReference type="SUPFAM" id="SSF51905">
    <property type="entry name" value="FAD/NAD(P)-binding domain"/>
    <property type="match status" value="1"/>
</dbReference>
<keyword evidence="5" id="KW-0520">NAD</keyword>
<keyword evidence="3" id="KW-0274">FAD</keyword>
<evidence type="ECO:0000313" key="9">
    <source>
        <dbReference type="EMBL" id="OAT85209.1"/>
    </source>
</evidence>
<sequence length="773" mass="85419">MTSGREMGRLNRHPEEAPPGNETAYRPDAGRGRGMANILPAFVPWILYWVLPAPWGLTGGLAVSLILFWRLWRRRQQKIMDGFTAAFFLLAAGLVFLLHAAWFIRWQNVLAFAALAAMALFSLLAGSPFTLQYAREDWPPQLWTEPLFVATNIHITLAWTVAFTYGAVMAIILPAGPWRLLYLHPGTLAALAFTIIWPRFYPRRAIAIRLHREKSLRPQWENPDFETWRAIREEPFQGTEICRLPDQDANGTEPAGAAPTGGLSAPLAVVHRVPSRDRFDVIVIGAGIGGLTAAARLADRGLKVCVLEKQHQPGGYCTSFVRKGYTFDGGVESISGCGPNGPVTLLLEELGVRQRIRFHRHQQRYCTPMGTLDIPDNYISFTNLLVDLAPQEEEGIRTLMAELEAAYHQLYQDVKSTGGIPGPPGTVEEALRYPRTHPDYYLATRYTWGEYIRRRVRDTFIFDILTLLTAYLGDRGPDTPAAAMIPLMGYYIEGGVYPAGGSQRLADVLADAVRERGGEVRLNSPAGRIILKEGRVAGIYVHNDTCLVAPVVISNADPRQTFFQLVGKENLPRPYTGRVEKLRPSPSAFALYMALDRPSGLPERTFVQPAGRLPGDSLGIGGFVLISNAALDPELAPPGAADLTMITLTRLSAEHCACMARQDYLAFKEQLTRIMLDYVEEVAPGIKEHIVHAEAATPRTFYRYTWNTAGAIYGLEPETGAQGTQWLDRKTPIPGLWLTGASAWPGPGIEAVVISGTAVADEIMPRKIKKVHP</sequence>
<evidence type="ECO:0000256" key="4">
    <source>
        <dbReference type="ARBA" id="ARBA00022857"/>
    </source>
</evidence>
<dbReference type="STRING" id="1838280.A6M21_06585"/>
<keyword evidence="7" id="KW-0472">Membrane</keyword>
<evidence type="ECO:0000256" key="3">
    <source>
        <dbReference type="ARBA" id="ARBA00022827"/>
    </source>
</evidence>
<evidence type="ECO:0000256" key="6">
    <source>
        <dbReference type="SAM" id="MobiDB-lite"/>
    </source>
</evidence>
<evidence type="ECO:0000313" key="10">
    <source>
        <dbReference type="Proteomes" id="UP000078532"/>
    </source>
</evidence>